<dbReference type="EMBL" id="JAIWYP010000013">
    <property type="protein sequence ID" value="KAH3714848.1"/>
    <property type="molecule type" value="Genomic_DNA"/>
</dbReference>
<accession>A0A9D4C061</accession>
<reference evidence="1" key="2">
    <citation type="submission" date="2020-11" db="EMBL/GenBank/DDBJ databases">
        <authorList>
            <person name="McCartney M.A."/>
            <person name="Auch B."/>
            <person name="Kono T."/>
            <person name="Mallez S."/>
            <person name="Becker A."/>
            <person name="Gohl D.M."/>
            <person name="Silverstein K.A.T."/>
            <person name="Koren S."/>
            <person name="Bechman K.B."/>
            <person name="Herman A."/>
            <person name="Abrahante J.E."/>
            <person name="Garbe J."/>
        </authorList>
    </citation>
    <scope>NUCLEOTIDE SEQUENCE</scope>
    <source>
        <strain evidence="1">Duluth1</strain>
        <tissue evidence="1">Whole animal</tissue>
    </source>
</reference>
<evidence type="ECO:0000313" key="2">
    <source>
        <dbReference type="Proteomes" id="UP000828390"/>
    </source>
</evidence>
<keyword evidence="2" id="KW-1185">Reference proteome</keyword>
<proteinExistence type="predicted"/>
<dbReference type="PANTHER" id="PTHR34415:SF1">
    <property type="entry name" value="INTEGRASE CATALYTIC DOMAIN-CONTAINING PROTEIN"/>
    <property type="match status" value="1"/>
</dbReference>
<evidence type="ECO:0000313" key="1">
    <source>
        <dbReference type="EMBL" id="KAH3714848.1"/>
    </source>
</evidence>
<dbReference type="Proteomes" id="UP000828390">
    <property type="component" value="Unassembled WGS sequence"/>
</dbReference>
<reference evidence="1" key="1">
    <citation type="journal article" date="2019" name="bioRxiv">
        <title>The Genome of the Zebra Mussel, Dreissena polymorpha: A Resource for Invasive Species Research.</title>
        <authorList>
            <person name="McCartney M.A."/>
            <person name="Auch B."/>
            <person name="Kono T."/>
            <person name="Mallez S."/>
            <person name="Zhang Y."/>
            <person name="Obille A."/>
            <person name="Becker A."/>
            <person name="Abrahante J.E."/>
            <person name="Garbe J."/>
            <person name="Badalamenti J.P."/>
            <person name="Herman A."/>
            <person name="Mangelson H."/>
            <person name="Liachko I."/>
            <person name="Sullivan S."/>
            <person name="Sone E.D."/>
            <person name="Koren S."/>
            <person name="Silverstein K.A.T."/>
            <person name="Beckman K.B."/>
            <person name="Gohl D.M."/>
        </authorList>
    </citation>
    <scope>NUCLEOTIDE SEQUENCE</scope>
    <source>
        <strain evidence="1">Duluth1</strain>
        <tissue evidence="1">Whole animal</tissue>
    </source>
</reference>
<dbReference type="PANTHER" id="PTHR34415">
    <property type="entry name" value="INTEGRASE CATALYTIC DOMAIN-CONTAINING PROTEIN"/>
    <property type="match status" value="1"/>
</dbReference>
<gene>
    <name evidence="1" type="ORF">DPMN_057550</name>
</gene>
<dbReference type="AlphaFoldDB" id="A0A9D4C061"/>
<protein>
    <submittedName>
        <fullName evidence="1">Uncharacterized protein</fullName>
    </submittedName>
</protein>
<comment type="caution">
    <text evidence="1">The sequence shown here is derived from an EMBL/GenBank/DDBJ whole genome shotgun (WGS) entry which is preliminary data.</text>
</comment>
<sequence length="104" mass="11842">MAVSDPVRYCHFTFDFSQSVSLPHYGRQMGQIFFMTIRKVQIFGFRKSGDKQLNFQIDENETPGKDGKMTLGPNAVLSMIYWALETTSNPSWSFIIHADNCPGN</sequence>
<organism evidence="1 2">
    <name type="scientific">Dreissena polymorpha</name>
    <name type="common">Zebra mussel</name>
    <name type="synonym">Mytilus polymorpha</name>
    <dbReference type="NCBI Taxonomy" id="45954"/>
    <lineage>
        <taxon>Eukaryota</taxon>
        <taxon>Metazoa</taxon>
        <taxon>Spiralia</taxon>
        <taxon>Lophotrochozoa</taxon>
        <taxon>Mollusca</taxon>
        <taxon>Bivalvia</taxon>
        <taxon>Autobranchia</taxon>
        <taxon>Heteroconchia</taxon>
        <taxon>Euheterodonta</taxon>
        <taxon>Imparidentia</taxon>
        <taxon>Neoheterodontei</taxon>
        <taxon>Myida</taxon>
        <taxon>Dreissenoidea</taxon>
        <taxon>Dreissenidae</taxon>
        <taxon>Dreissena</taxon>
    </lineage>
</organism>
<name>A0A9D4C061_DREPO</name>